<evidence type="ECO:0000259" key="3">
    <source>
        <dbReference type="Pfam" id="PF25598"/>
    </source>
</evidence>
<dbReference type="Gene3D" id="1.25.10.10">
    <property type="entry name" value="Leucine-rich Repeat Variant"/>
    <property type="match status" value="1"/>
</dbReference>
<dbReference type="Gramene" id="Kaladp0045s0503.2.v1.1">
    <property type="protein sequence ID" value="Kaladp0045s0503.2.v1.1.CDS.1"/>
    <property type="gene ID" value="Kaladp0045s0503.v1.1"/>
</dbReference>
<dbReference type="InterPro" id="IPR011989">
    <property type="entry name" value="ARM-like"/>
</dbReference>
<evidence type="ECO:0000259" key="2">
    <source>
        <dbReference type="Pfam" id="PF23005"/>
    </source>
</evidence>
<dbReference type="EnsemblPlants" id="Kaladp0045s0503.1.v1.1">
    <property type="protein sequence ID" value="Kaladp0045s0503.1.v1.1.CDS.1"/>
    <property type="gene ID" value="Kaladp0045s0503.v1.1"/>
</dbReference>
<dbReference type="Pfam" id="PF23005">
    <property type="entry name" value="DUF7032"/>
    <property type="match status" value="1"/>
</dbReference>
<dbReference type="Gramene" id="Kaladp0045s0503.1.v1.1">
    <property type="protein sequence ID" value="Kaladp0045s0503.1.v1.1.CDS.1"/>
    <property type="gene ID" value="Kaladp0045s0503.v1.1"/>
</dbReference>
<organism evidence="4 5">
    <name type="scientific">Kalanchoe fedtschenkoi</name>
    <name type="common">Lavender scallops</name>
    <name type="synonym">South American air plant</name>
    <dbReference type="NCBI Taxonomy" id="63787"/>
    <lineage>
        <taxon>Eukaryota</taxon>
        <taxon>Viridiplantae</taxon>
        <taxon>Streptophyta</taxon>
        <taxon>Embryophyta</taxon>
        <taxon>Tracheophyta</taxon>
        <taxon>Spermatophyta</taxon>
        <taxon>Magnoliopsida</taxon>
        <taxon>eudicotyledons</taxon>
        <taxon>Gunneridae</taxon>
        <taxon>Pentapetalae</taxon>
        <taxon>Saxifragales</taxon>
        <taxon>Crassulaceae</taxon>
        <taxon>Kalanchoe</taxon>
    </lineage>
</organism>
<dbReference type="InterPro" id="IPR054296">
    <property type="entry name" value="DUF7032"/>
</dbReference>
<dbReference type="Gramene" id="Kaladp0045s0503.3.v1.1">
    <property type="protein sequence ID" value="Kaladp0045s0503.3.v1.1.CDS.1"/>
    <property type="gene ID" value="Kaladp0045s0503.v1.1"/>
</dbReference>
<sequence length="568" mass="61189">MHNSITTTLNHITRLLSLLLLSSLAVKSFLGRWHILRTKISQLHNALALISSSPHFSQNQLLSSLLPNLLSCLQRLNALSQQCLDHTFNGGKLLMQSDLDMCSSSLSDLLHHLDLLIKSGVLHHSTALVLSHPGPNSHKDDLAFFLRDLFTRLQIGGPDFKKQALHSLVLLLQNDPKAAAVVATEGDLAYLIQLLDFTNTNHQDVVRELAALAISLLCAAGDSPRKIVFEEGGLGPLLRLIDTGSVVLRERAAMAVEMITSDPENAWAISAYGGVSILISSCESGHQSIQIPAVGAIRNISVIEDVRVSLAEEGAVPLLVSLISSGNHQIVSRAVDTIAVLSSSDRHLRDLVIRENCLQRLVQMVLKSSTPTCTLEHSLRAVLSLSSYDPVSRTLTSSTPFVMRLGELIKLGGTCSIQHSSASLIGSLLISESSKRAIGSCIGALVKLMESPKPVGLQEAAGKALVSLLSVRSNRRDLIEDDKSVTRLVKLLDPRNEAVAKEFPVMVACALRAGGGNVCRKRLVDAGAYVHLQSLAGMDVAGAKKAVQKFAGAGSKLKSIFSRTWRDY</sequence>
<dbReference type="SUPFAM" id="SSF48371">
    <property type="entry name" value="ARM repeat"/>
    <property type="match status" value="1"/>
</dbReference>
<evidence type="ECO:0000313" key="4">
    <source>
        <dbReference type="EnsemblPlants" id="Kaladp0045s0503.3.v1.1.CDS.1"/>
    </source>
</evidence>
<dbReference type="InterPro" id="IPR058678">
    <property type="entry name" value="ARM_PUB"/>
</dbReference>
<dbReference type="EnsemblPlants" id="Kaladp0045s0503.2.v1.1">
    <property type="protein sequence ID" value="Kaladp0045s0503.2.v1.1.CDS.1"/>
    <property type="gene ID" value="Kaladp0045s0503.v1.1"/>
</dbReference>
<dbReference type="Pfam" id="PF25598">
    <property type="entry name" value="ARM_PUB"/>
    <property type="match status" value="1"/>
</dbReference>
<dbReference type="SMART" id="SM00185">
    <property type="entry name" value="ARM"/>
    <property type="match status" value="5"/>
</dbReference>
<dbReference type="PANTHER" id="PTHR46043">
    <property type="entry name" value="ARM REPEAT SUPERFAMILY PROTEIN"/>
    <property type="match status" value="1"/>
</dbReference>
<dbReference type="AlphaFoldDB" id="A0A7N0TVK3"/>
<protein>
    <recommendedName>
        <fullName evidence="6">ARM repeat superfamily protein</fullName>
    </recommendedName>
</protein>
<dbReference type="PANTHER" id="PTHR46043:SF2">
    <property type="entry name" value="ARM REPEAT SUPERFAMILY PROTEIN"/>
    <property type="match status" value="1"/>
</dbReference>
<evidence type="ECO:0000256" key="1">
    <source>
        <dbReference type="ARBA" id="ARBA00022737"/>
    </source>
</evidence>
<dbReference type="InterPro" id="IPR000225">
    <property type="entry name" value="Armadillo"/>
</dbReference>
<accession>A0A7N0TVK3</accession>
<dbReference type="EnsemblPlants" id="Kaladp0045s0503.3.v1.1">
    <property type="protein sequence ID" value="Kaladp0045s0503.3.v1.1.CDS.1"/>
    <property type="gene ID" value="Kaladp0045s0503.v1.1"/>
</dbReference>
<dbReference type="InterPro" id="IPR016024">
    <property type="entry name" value="ARM-type_fold"/>
</dbReference>
<feature type="domain" description="U-box" evidence="3">
    <location>
        <begin position="162"/>
        <end position="386"/>
    </location>
</feature>
<reference evidence="4" key="1">
    <citation type="submission" date="2021-01" db="UniProtKB">
        <authorList>
            <consortium name="EnsemblPlants"/>
        </authorList>
    </citation>
    <scope>IDENTIFICATION</scope>
</reference>
<keyword evidence="5" id="KW-1185">Reference proteome</keyword>
<evidence type="ECO:0000313" key="5">
    <source>
        <dbReference type="Proteomes" id="UP000594263"/>
    </source>
</evidence>
<dbReference type="Proteomes" id="UP000594263">
    <property type="component" value="Unplaced"/>
</dbReference>
<feature type="domain" description="DUF7032" evidence="2">
    <location>
        <begin position="11"/>
        <end position="121"/>
    </location>
</feature>
<evidence type="ECO:0008006" key="6">
    <source>
        <dbReference type="Google" id="ProtNLM"/>
    </source>
</evidence>
<dbReference type="OMA" id="QEKSANC"/>
<keyword evidence="1" id="KW-0677">Repeat</keyword>
<proteinExistence type="predicted"/>
<name>A0A7N0TVK3_KALFE</name>